<dbReference type="PANTHER" id="PTHR22930">
    <property type="match status" value="1"/>
</dbReference>
<evidence type="ECO:0000313" key="9">
    <source>
        <dbReference type="Proteomes" id="UP001652625"/>
    </source>
</evidence>
<keyword evidence="9" id="KW-1185">Reference proteome</keyword>
<sequence>MPLSNNNSHGKGNAFSSVNATVNEKAIFTSVDVSWPGSVHDSRLFKNSYIYPLLKGLENRVYLLGDAGYGITPFLMTPFENALTELEKNFNNKHAKSSVIVEYAFGQLKIRFPILRYGVRIKPEMIATCFTACFILHNIAKNLNDPDFDGEDVKENDEEIVPVIKEENEQQLRLLGQQRRNEAALAILN</sequence>
<evidence type="ECO:0000256" key="2">
    <source>
        <dbReference type="ARBA" id="ARBA00004123"/>
    </source>
</evidence>
<comment type="subcellular location">
    <subcellularLocation>
        <location evidence="2">Nucleus</location>
    </subcellularLocation>
</comment>
<comment type="similarity">
    <text evidence="3">Belongs to the HARBI1 family.</text>
</comment>
<organism evidence="9 10">
    <name type="scientific">Hydra vulgaris</name>
    <name type="common">Hydra</name>
    <name type="synonym">Hydra attenuata</name>
    <dbReference type="NCBI Taxonomy" id="6087"/>
    <lineage>
        <taxon>Eukaryota</taxon>
        <taxon>Metazoa</taxon>
        <taxon>Cnidaria</taxon>
        <taxon>Hydrozoa</taxon>
        <taxon>Hydroidolina</taxon>
        <taxon>Anthoathecata</taxon>
        <taxon>Aplanulata</taxon>
        <taxon>Hydridae</taxon>
        <taxon>Hydra</taxon>
    </lineage>
</organism>
<evidence type="ECO:0000256" key="5">
    <source>
        <dbReference type="ARBA" id="ARBA00022723"/>
    </source>
</evidence>
<comment type="cofactor">
    <cofactor evidence="1">
        <name>a divalent metal cation</name>
        <dbReference type="ChEBI" id="CHEBI:60240"/>
    </cofactor>
</comment>
<evidence type="ECO:0000256" key="3">
    <source>
        <dbReference type="ARBA" id="ARBA00006958"/>
    </source>
</evidence>
<reference evidence="9" key="1">
    <citation type="submission" date="2025-05" db="UniProtKB">
        <authorList>
            <consortium name="RefSeq"/>
        </authorList>
    </citation>
    <scope>NUCLEOTIDE SEQUENCE [LARGE SCALE GENOMIC DNA]</scope>
</reference>
<evidence type="ECO:0000256" key="7">
    <source>
        <dbReference type="ARBA" id="ARBA00023242"/>
    </source>
</evidence>
<keyword evidence="5" id="KW-0479">Metal-binding</keyword>
<gene>
    <name evidence="10" type="primary">LOC136074544</name>
</gene>
<accession>A0ABM4B2C0</accession>
<proteinExistence type="inferred from homology"/>
<evidence type="ECO:0000313" key="10">
    <source>
        <dbReference type="RefSeq" id="XP_065642949.1"/>
    </source>
</evidence>
<keyword evidence="7" id="KW-0539">Nucleus</keyword>
<keyword evidence="4" id="KW-0540">Nuclease</keyword>
<keyword evidence="6" id="KW-0378">Hydrolase</keyword>
<dbReference type="InterPro" id="IPR045249">
    <property type="entry name" value="HARBI1-like"/>
</dbReference>
<dbReference type="GeneID" id="136074544"/>
<feature type="domain" description="DDE Tnp4" evidence="8">
    <location>
        <begin position="11"/>
        <end position="138"/>
    </location>
</feature>
<dbReference type="InterPro" id="IPR027806">
    <property type="entry name" value="HARBI1_dom"/>
</dbReference>
<evidence type="ECO:0000259" key="8">
    <source>
        <dbReference type="Pfam" id="PF13359"/>
    </source>
</evidence>
<dbReference type="RefSeq" id="XP_065642949.1">
    <property type="nucleotide sequence ID" value="XM_065786877.1"/>
</dbReference>
<protein>
    <submittedName>
        <fullName evidence="10">Uncharacterized protein LOC136074544</fullName>
    </submittedName>
</protein>
<dbReference type="PANTHER" id="PTHR22930:SF250">
    <property type="entry name" value="NUCLEASE HARBI1-LIKE PROTEIN"/>
    <property type="match status" value="1"/>
</dbReference>
<reference evidence="10" key="2">
    <citation type="submission" date="2025-08" db="UniProtKB">
        <authorList>
            <consortium name="RefSeq"/>
        </authorList>
    </citation>
    <scope>IDENTIFICATION</scope>
</reference>
<dbReference type="Proteomes" id="UP001652625">
    <property type="component" value="Chromosome 01"/>
</dbReference>
<name>A0ABM4B2C0_HYDVU</name>
<evidence type="ECO:0000256" key="6">
    <source>
        <dbReference type="ARBA" id="ARBA00022801"/>
    </source>
</evidence>
<dbReference type="Pfam" id="PF13359">
    <property type="entry name" value="DDE_Tnp_4"/>
    <property type="match status" value="1"/>
</dbReference>
<evidence type="ECO:0000256" key="4">
    <source>
        <dbReference type="ARBA" id="ARBA00022722"/>
    </source>
</evidence>
<evidence type="ECO:0000256" key="1">
    <source>
        <dbReference type="ARBA" id="ARBA00001968"/>
    </source>
</evidence>